<name>A0ABD3QWY4_9STRA</name>
<comment type="caution">
    <text evidence="2">The sequence shown here is derived from an EMBL/GenBank/DDBJ whole genome shotgun (WGS) entry which is preliminary data.</text>
</comment>
<feature type="compositionally biased region" description="Polar residues" evidence="1">
    <location>
        <begin position="210"/>
        <end position="231"/>
    </location>
</feature>
<feature type="region of interest" description="Disordered" evidence="1">
    <location>
        <begin position="1"/>
        <end position="168"/>
    </location>
</feature>
<dbReference type="AlphaFoldDB" id="A0ABD3QWY4"/>
<feature type="compositionally biased region" description="Polar residues" evidence="1">
    <location>
        <begin position="1"/>
        <end position="22"/>
    </location>
</feature>
<gene>
    <name evidence="2" type="ORF">ACHAWO_012542</name>
</gene>
<sequence length="742" mass="80775">MQIQVSATQVMSTTTPKTSPRNTPIPFPSPSSLTASGLLNSFTKCFDGGGGAAAIDENEQGDAPGPSTSRQVKTGGGSSNLKWGPSHSIDSDDDDDDESTTQQHKKLTIKTSSSPSRSSSQRTDPTAPITTSTNKGASSQHRQLSLKTGMSGSDGAVHAGYGSSSGVNHTNSGNSKPFWHNFNVSCADSMTGSLSNHVEKNTTDDRGDSSRQAAPSITNTPIHSQGNKINASSSPTSQLISQSAKAAAQAAASVMTMMESLSIQVGSRVGAVNVGGLNVVPFCGSGNSSPVVDRNADYGRMEGIPEHNEQRASAEASNTNNIGSTTWDAMLCGKDGIMDNHCFQQFDYNAFRENDKGAADETVGWNSAERTLEDATSQQHESNKGYEIRLKSTFSQQQIKTQRAELRSDRDLLPNLPDSRAAKSPISPATSSFNRTHPNNREDGQMETTQPKNTAESSPASSKAALPIEYLSIPINNSSTKMERSPNTSLDTTSLSIQRTASEVSELTMRSHAERYQKYHADSRRMAYYAVGKVNENDTTGGNRRCYFSGIGIRYGEAFYAGSVRQGPRTLVVFCLPSALGLPSLNHPHSPNHYSAEDRARYLPTLPEPNAQLLNEMKRRYKDPFESLPVQVQSPSCWRLYVKFCYFSGLPIAEGEMHYRVKSNVAIFPGKDGNDNDPNGVKEISLSQDVMEEVNGEESAEILRLPNQKTFDYLRRQYSQQSVKLNEEVFDRKCWEMVMPEI</sequence>
<dbReference type="Proteomes" id="UP001530400">
    <property type="component" value="Unassembled WGS sequence"/>
</dbReference>
<organism evidence="2 3">
    <name type="scientific">Cyclotella atomus</name>
    <dbReference type="NCBI Taxonomy" id="382360"/>
    <lineage>
        <taxon>Eukaryota</taxon>
        <taxon>Sar</taxon>
        <taxon>Stramenopiles</taxon>
        <taxon>Ochrophyta</taxon>
        <taxon>Bacillariophyta</taxon>
        <taxon>Coscinodiscophyceae</taxon>
        <taxon>Thalassiosirophycidae</taxon>
        <taxon>Stephanodiscales</taxon>
        <taxon>Stephanodiscaceae</taxon>
        <taxon>Cyclotella</taxon>
    </lineage>
</organism>
<feature type="compositionally biased region" description="Polar residues" evidence="1">
    <location>
        <begin position="392"/>
        <end position="401"/>
    </location>
</feature>
<feature type="compositionally biased region" description="Polar residues" evidence="1">
    <location>
        <begin position="446"/>
        <end position="461"/>
    </location>
</feature>
<feature type="compositionally biased region" description="Basic and acidic residues" evidence="1">
    <location>
        <begin position="402"/>
        <end position="412"/>
    </location>
</feature>
<feature type="region of interest" description="Disordered" evidence="1">
    <location>
        <begin position="195"/>
        <end position="237"/>
    </location>
</feature>
<keyword evidence="3" id="KW-1185">Reference proteome</keyword>
<feature type="compositionally biased region" description="Basic and acidic residues" evidence="1">
    <location>
        <begin position="197"/>
        <end position="209"/>
    </location>
</feature>
<proteinExistence type="predicted"/>
<feature type="compositionally biased region" description="Polar residues" evidence="1">
    <location>
        <begin position="121"/>
        <end position="151"/>
    </location>
</feature>
<feature type="compositionally biased region" description="Polar residues" evidence="1">
    <location>
        <begin position="427"/>
        <end position="437"/>
    </location>
</feature>
<evidence type="ECO:0000313" key="2">
    <source>
        <dbReference type="EMBL" id="KAL3804969.1"/>
    </source>
</evidence>
<protein>
    <submittedName>
        <fullName evidence="2">Uncharacterized protein</fullName>
    </submittedName>
</protein>
<feature type="compositionally biased region" description="Polar residues" evidence="1">
    <location>
        <begin position="30"/>
        <end position="43"/>
    </location>
</feature>
<feature type="region of interest" description="Disordered" evidence="1">
    <location>
        <begin position="371"/>
        <end position="465"/>
    </location>
</feature>
<reference evidence="2 3" key="1">
    <citation type="submission" date="2024-10" db="EMBL/GenBank/DDBJ databases">
        <title>Updated reference genomes for cyclostephanoid diatoms.</title>
        <authorList>
            <person name="Roberts W.R."/>
            <person name="Alverson A.J."/>
        </authorList>
    </citation>
    <scope>NUCLEOTIDE SEQUENCE [LARGE SCALE GENOMIC DNA]</scope>
    <source>
        <strain evidence="2 3">AJA010-31</strain>
    </source>
</reference>
<evidence type="ECO:0000256" key="1">
    <source>
        <dbReference type="SAM" id="MobiDB-lite"/>
    </source>
</evidence>
<evidence type="ECO:0000313" key="3">
    <source>
        <dbReference type="Proteomes" id="UP001530400"/>
    </source>
</evidence>
<dbReference type="EMBL" id="JALLPJ020000018">
    <property type="protein sequence ID" value="KAL3804969.1"/>
    <property type="molecule type" value="Genomic_DNA"/>
</dbReference>
<accession>A0ABD3QWY4</accession>
<feature type="compositionally biased region" description="Polar residues" evidence="1">
    <location>
        <begin position="371"/>
        <end position="380"/>
    </location>
</feature>
<feature type="compositionally biased region" description="Basic and acidic residues" evidence="1">
    <location>
        <begin position="381"/>
        <end position="390"/>
    </location>
</feature>